<dbReference type="AlphaFoldDB" id="A0A1F5X0D1"/>
<dbReference type="EMBL" id="MFID01000012">
    <property type="protein sequence ID" value="OGF81368.1"/>
    <property type="molecule type" value="Genomic_DNA"/>
</dbReference>
<reference evidence="1 2" key="1">
    <citation type="journal article" date="2016" name="Nat. Commun.">
        <title>Thousands of microbial genomes shed light on interconnected biogeochemical processes in an aquifer system.</title>
        <authorList>
            <person name="Anantharaman K."/>
            <person name="Brown C.T."/>
            <person name="Hug L.A."/>
            <person name="Sharon I."/>
            <person name="Castelle C.J."/>
            <person name="Probst A.J."/>
            <person name="Thomas B.C."/>
            <person name="Singh A."/>
            <person name="Wilkins M.J."/>
            <person name="Karaoz U."/>
            <person name="Brodie E.L."/>
            <person name="Williams K.H."/>
            <person name="Hubbard S.S."/>
            <person name="Banfield J.F."/>
        </authorList>
    </citation>
    <scope>NUCLEOTIDE SEQUENCE [LARGE SCALE GENOMIC DNA]</scope>
</reference>
<sequence length="166" mass="18894">MDQSISDKVHRVVLGGYRVREPGRDAIFERFEDRMEEVIDITKIRLFGAAKWVFGTKLEKFPMMEFADKKTDVKASGLIIADNFSDSLIKGVFTSPYDTTAAKIIPHGFNELTSLVFSGEKLFLHNHDKFSPDLEGREAPQDFYLAFARAVMGAIEQEAKRRKDVE</sequence>
<organism evidence="1 2">
    <name type="scientific">Candidatus Giovannonibacteria bacterium RIFCSPLOWO2_01_FULL_45_34</name>
    <dbReference type="NCBI Taxonomy" id="1798351"/>
    <lineage>
        <taxon>Bacteria</taxon>
        <taxon>Candidatus Giovannoniibacteriota</taxon>
    </lineage>
</organism>
<comment type="caution">
    <text evidence="1">The sequence shown here is derived from an EMBL/GenBank/DDBJ whole genome shotgun (WGS) entry which is preliminary data.</text>
</comment>
<accession>A0A1F5X0D1</accession>
<evidence type="ECO:0000313" key="2">
    <source>
        <dbReference type="Proteomes" id="UP000178114"/>
    </source>
</evidence>
<dbReference type="Proteomes" id="UP000178114">
    <property type="component" value="Unassembled WGS sequence"/>
</dbReference>
<gene>
    <name evidence="1" type="ORF">A2930_00640</name>
</gene>
<protein>
    <submittedName>
        <fullName evidence="1">Uncharacterized protein</fullName>
    </submittedName>
</protein>
<name>A0A1F5X0D1_9BACT</name>
<evidence type="ECO:0000313" key="1">
    <source>
        <dbReference type="EMBL" id="OGF81368.1"/>
    </source>
</evidence>
<proteinExistence type="predicted"/>
<dbReference type="STRING" id="1798351.A2930_00640"/>